<gene>
    <name evidence="2" type="ORF">B5807_04918</name>
</gene>
<evidence type="ECO:0000256" key="1">
    <source>
        <dbReference type="SAM" id="MobiDB-lite"/>
    </source>
</evidence>
<keyword evidence="3" id="KW-1185">Reference proteome</keyword>
<evidence type="ECO:0000313" key="3">
    <source>
        <dbReference type="Proteomes" id="UP000193240"/>
    </source>
</evidence>
<name>A0A1Y2M4Y5_EPING</name>
<dbReference type="EMBL" id="KZ107842">
    <property type="protein sequence ID" value="OSS50278.1"/>
    <property type="molecule type" value="Genomic_DNA"/>
</dbReference>
<feature type="region of interest" description="Disordered" evidence="1">
    <location>
        <begin position="1"/>
        <end position="62"/>
    </location>
</feature>
<proteinExistence type="predicted"/>
<feature type="compositionally biased region" description="Polar residues" evidence="1">
    <location>
        <begin position="1"/>
        <end position="39"/>
    </location>
</feature>
<sequence length="165" mass="18462">MDSRSPSMSTMQTRASSGSQRSSHNPYRQYDNKSPTTNPFLDREITEEPRTSDDQDQLSPMFVDYLRAKTGSPIQLDRSTSRKYTDEYRRYTISPVDGKTQGCDRSRTFDAFVAQPQISGDAGQSKKVGHGWQVARALKRVMGSTKGRGTRKASHNEAPPVRLAA</sequence>
<protein>
    <submittedName>
        <fullName evidence="2">Uncharacterized protein</fullName>
    </submittedName>
</protein>
<dbReference type="InParanoid" id="A0A1Y2M4Y5"/>
<accession>A0A1Y2M4Y5</accession>
<dbReference type="Proteomes" id="UP000193240">
    <property type="component" value="Unassembled WGS sequence"/>
</dbReference>
<evidence type="ECO:0000313" key="2">
    <source>
        <dbReference type="EMBL" id="OSS50278.1"/>
    </source>
</evidence>
<feature type="compositionally biased region" description="Basic and acidic residues" evidence="1">
    <location>
        <begin position="41"/>
        <end position="53"/>
    </location>
</feature>
<dbReference type="AlphaFoldDB" id="A0A1Y2M4Y5"/>
<organism evidence="2 3">
    <name type="scientific">Epicoccum nigrum</name>
    <name type="common">Soil fungus</name>
    <name type="synonym">Epicoccum purpurascens</name>
    <dbReference type="NCBI Taxonomy" id="105696"/>
    <lineage>
        <taxon>Eukaryota</taxon>
        <taxon>Fungi</taxon>
        <taxon>Dikarya</taxon>
        <taxon>Ascomycota</taxon>
        <taxon>Pezizomycotina</taxon>
        <taxon>Dothideomycetes</taxon>
        <taxon>Pleosporomycetidae</taxon>
        <taxon>Pleosporales</taxon>
        <taxon>Pleosporineae</taxon>
        <taxon>Didymellaceae</taxon>
        <taxon>Epicoccum</taxon>
    </lineage>
</organism>
<feature type="region of interest" description="Disordered" evidence="1">
    <location>
        <begin position="141"/>
        <end position="165"/>
    </location>
</feature>
<reference evidence="2 3" key="1">
    <citation type="journal article" date="2017" name="Genome Announc.">
        <title>Genome sequence of the saprophytic ascomycete Epicoccum nigrum ICMP 19927 strain isolated from New Zealand.</title>
        <authorList>
            <person name="Fokin M."/>
            <person name="Fleetwood D."/>
            <person name="Weir B.S."/>
            <person name="Villas-Boas S.G."/>
        </authorList>
    </citation>
    <scope>NUCLEOTIDE SEQUENCE [LARGE SCALE GENOMIC DNA]</scope>
    <source>
        <strain evidence="2 3">ICMP 19927</strain>
    </source>
</reference>